<dbReference type="SMART" id="SM00869">
    <property type="entry name" value="Autotransporter"/>
    <property type="match status" value="1"/>
</dbReference>
<dbReference type="InterPro" id="IPR005546">
    <property type="entry name" value="Autotransporte_beta"/>
</dbReference>
<dbReference type="EMBL" id="CABVJE010000018">
    <property type="protein sequence ID" value="VVQ13861.1"/>
    <property type="molecule type" value="Genomic_DNA"/>
</dbReference>
<reference evidence="4 5" key="1">
    <citation type="submission" date="2019-09" db="EMBL/GenBank/DDBJ databases">
        <authorList>
            <person name="Chandra G."/>
            <person name="Truman W A."/>
        </authorList>
    </citation>
    <scope>NUCLEOTIDE SEQUENCE [LARGE SCALE GENOMIC DNA]</scope>
    <source>
        <strain evidence="4">PS938</strain>
    </source>
</reference>
<feature type="signal peptide" evidence="2">
    <location>
        <begin position="1"/>
        <end position="34"/>
    </location>
</feature>
<dbReference type="InterPro" id="IPR012332">
    <property type="entry name" value="Autotransporter_pectin_lyase_C"/>
</dbReference>
<dbReference type="InterPro" id="IPR051551">
    <property type="entry name" value="Autotransporter_adhesion"/>
</dbReference>
<dbReference type="Pfam" id="PF03212">
    <property type="entry name" value="Pertactin"/>
    <property type="match status" value="1"/>
</dbReference>
<dbReference type="InterPro" id="IPR004899">
    <property type="entry name" value="Pertactin_central"/>
</dbReference>
<keyword evidence="1 2" id="KW-0732">Signal</keyword>
<sequence length="762" mass="79051" precursor="true">MDACSQLFPLNRIKKNLAWLTLAPSLLSSPLVFALTTIDAGQTLGIDQTTPQDNYLARNGGVLNSNGAATFEVLVTSGAQFNAVGGTYDGRLGSPGVSLTNASGSLTGATVTGTRMGMLINRVSGTNTGSTAVINDSRIQGVSAGIETGGGSLVQLTNTQVSATRSNGIGLNSFGADVRATGGSITGGANGVRLRADAEGVGDGAKLRLDNVLVQGQAGSAILADAGVTAQIQVLNNTRLLAGNNLLLEVKGASTANMTVANSTLQGNVSVDGGSTANLTFDGGHMVGDVVKVDDASTANVTLQNGSTLTGRLDKANGVTINSGSNWTLTGNDSIGTLAMNDGRVSFGAAGAPATYYQLNVGTLAGNGVFAMKGDFATGNRDFLNVTGVATGDFGLAVAASGLDAASPQALTLVHTAAGDAKFSLEGGPVDVGTWSYDLAQRSTGPGETEWFLDPTTKTVSPGARSVLALFNAPITILYAEGASLRSRMGELRFNGGKTGFWMRGYGNKYNVSSGSGVAYQQTQQGLSLGADVRLGESQWLAGVMTGYSDSDLNVEQGTSGTINSYYLGPYATWLDAETGYYFDATLRFNRYHNEAKVSMSDGSRSKGDYRNSGISASAEFGRNIKLDRGYFIEPYAKLSTAVIQGSDYDLDNGMNADGDRARSVLGEAGATAGRTFNLDNGMIAQPYVRAAVQQEFINNNRVTVNHDNQFNNDLSGTRGLLGLGVALAVTKDVQVHADFDYSNGENIEQPYGVNVGFRWGF</sequence>
<feature type="chain" id="PRO_5022765707" description="Autotransporter domain-containing protein" evidence="2">
    <location>
        <begin position="35"/>
        <end position="762"/>
    </location>
</feature>
<dbReference type="Proteomes" id="UP000327191">
    <property type="component" value="Unassembled WGS sequence"/>
</dbReference>
<dbReference type="PANTHER" id="PTHR35037:SF7">
    <property type="entry name" value="AUTOTRANSPORTER"/>
    <property type="match status" value="1"/>
</dbReference>
<dbReference type="InterPro" id="IPR036709">
    <property type="entry name" value="Autotransporte_beta_dom_sf"/>
</dbReference>
<evidence type="ECO:0000256" key="2">
    <source>
        <dbReference type="SAM" id="SignalP"/>
    </source>
</evidence>
<evidence type="ECO:0000313" key="4">
    <source>
        <dbReference type="EMBL" id="VVQ13861.1"/>
    </source>
</evidence>
<name>A0A5E7URM0_PSEFL</name>
<dbReference type="Gene3D" id="2.40.128.130">
    <property type="entry name" value="Autotransporter beta-domain"/>
    <property type="match status" value="1"/>
</dbReference>
<dbReference type="OrthoDB" id="6056869at2"/>
<dbReference type="SUPFAM" id="SSF103515">
    <property type="entry name" value="Autotransporter"/>
    <property type="match status" value="1"/>
</dbReference>
<dbReference type="SUPFAM" id="SSF51126">
    <property type="entry name" value="Pectin lyase-like"/>
    <property type="match status" value="1"/>
</dbReference>
<dbReference type="Gene3D" id="2.160.20.20">
    <property type="match status" value="1"/>
</dbReference>
<dbReference type="InterPro" id="IPR011050">
    <property type="entry name" value="Pectin_lyase_fold/virulence"/>
</dbReference>
<dbReference type="CDD" id="cd01343">
    <property type="entry name" value="PL1_Passenger_AT"/>
    <property type="match status" value="1"/>
</dbReference>
<protein>
    <recommendedName>
        <fullName evidence="3">Autotransporter domain-containing protein</fullName>
    </recommendedName>
</protein>
<evidence type="ECO:0000313" key="5">
    <source>
        <dbReference type="Proteomes" id="UP000327191"/>
    </source>
</evidence>
<dbReference type="GO" id="GO:0019867">
    <property type="term" value="C:outer membrane"/>
    <property type="evidence" value="ECO:0007669"/>
    <property type="project" value="InterPro"/>
</dbReference>
<dbReference type="RefSeq" id="WP_150673510.1">
    <property type="nucleotide sequence ID" value="NZ_CABVJE010000018.1"/>
</dbReference>
<organism evidence="4 5">
    <name type="scientific">Pseudomonas fluorescens</name>
    <dbReference type="NCBI Taxonomy" id="294"/>
    <lineage>
        <taxon>Bacteria</taxon>
        <taxon>Pseudomonadati</taxon>
        <taxon>Pseudomonadota</taxon>
        <taxon>Gammaproteobacteria</taxon>
        <taxon>Pseudomonadales</taxon>
        <taxon>Pseudomonadaceae</taxon>
        <taxon>Pseudomonas</taxon>
    </lineage>
</organism>
<proteinExistence type="predicted"/>
<dbReference type="PRINTS" id="PR01484">
    <property type="entry name" value="PRTACTNFAMLY"/>
</dbReference>
<dbReference type="PANTHER" id="PTHR35037">
    <property type="entry name" value="C-TERMINAL REGION OF AIDA-LIKE PROTEIN"/>
    <property type="match status" value="1"/>
</dbReference>
<evidence type="ECO:0000256" key="1">
    <source>
        <dbReference type="ARBA" id="ARBA00022729"/>
    </source>
</evidence>
<accession>A0A5E7URM0</accession>
<dbReference type="Pfam" id="PF03797">
    <property type="entry name" value="Autotransporter"/>
    <property type="match status" value="1"/>
</dbReference>
<dbReference type="PROSITE" id="PS51208">
    <property type="entry name" value="AUTOTRANSPORTER"/>
    <property type="match status" value="1"/>
</dbReference>
<dbReference type="InterPro" id="IPR003991">
    <property type="entry name" value="Pertactin_virulence_factor"/>
</dbReference>
<dbReference type="NCBIfam" id="TIGR01414">
    <property type="entry name" value="autotrans_barl"/>
    <property type="match status" value="1"/>
</dbReference>
<gene>
    <name evidence="4" type="ORF">PS938_03963</name>
</gene>
<evidence type="ECO:0000259" key="3">
    <source>
        <dbReference type="PROSITE" id="PS51208"/>
    </source>
</evidence>
<dbReference type="InterPro" id="IPR006315">
    <property type="entry name" value="OM_autotransptr_brl_dom"/>
</dbReference>
<dbReference type="AlphaFoldDB" id="A0A5E7URM0"/>
<feature type="domain" description="Autotransporter" evidence="3">
    <location>
        <begin position="494"/>
        <end position="762"/>
    </location>
</feature>